<dbReference type="GO" id="GO:0000976">
    <property type="term" value="F:transcription cis-regulatory region binding"/>
    <property type="evidence" value="ECO:0007669"/>
    <property type="project" value="TreeGrafter"/>
</dbReference>
<evidence type="ECO:0000259" key="4">
    <source>
        <dbReference type="PROSITE" id="PS50932"/>
    </source>
</evidence>
<dbReference type="STRING" id="662367.SAMN05216167_101202"/>
<dbReference type="PROSITE" id="PS50932">
    <property type="entry name" value="HTH_LACI_2"/>
    <property type="match status" value="1"/>
</dbReference>
<dbReference type="PANTHER" id="PTHR30146">
    <property type="entry name" value="LACI-RELATED TRANSCRIPTIONAL REPRESSOR"/>
    <property type="match status" value="1"/>
</dbReference>
<dbReference type="SUPFAM" id="SSF53822">
    <property type="entry name" value="Periplasmic binding protein-like I"/>
    <property type="match status" value="1"/>
</dbReference>
<evidence type="ECO:0000313" key="6">
    <source>
        <dbReference type="Proteomes" id="UP000198598"/>
    </source>
</evidence>
<dbReference type="Pfam" id="PF13377">
    <property type="entry name" value="Peripla_BP_3"/>
    <property type="match status" value="1"/>
</dbReference>
<dbReference type="RefSeq" id="WP_093822605.1">
    <property type="nucleotide sequence ID" value="NZ_FOLQ01000001.1"/>
</dbReference>
<proteinExistence type="predicted"/>
<keyword evidence="6" id="KW-1185">Reference proteome</keyword>
<dbReference type="CDD" id="cd06267">
    <property type="entry name" value="PBP1_LacI_sugar_binding-like"/>
    <property type="match status" value="1"/>
</dbReference>
<evidence type="ECO:0000313" key="5">
    <source>
        <dbReference type="EMBL" id="SFB97165.1"/>
    </source>
</evidence>
<dbReference type="EMBL" id="FOLQ01000001">
    <property type="protein sequence ID" value="SFB97165.1"/>
    <property type="molecule type" value="Genomic_DNA"/>
</dbReference>
<dbReference type="InterPro" id="IPR010982">
    <property type="entry name" value="Lambda_DNA-bd_dom_sf"/>
</dbReference>
<keyword evidence="1" id="KW-0805">Transcription regulation</keyword>
<organism evidence="5 6">
    <name type="scientific">Spirosoma endophyticum</name>
    <dbReference type="NCBI Taxonomy" id="662367"/>
    <lineage>
        <taxon>Bacteria</taxon>
        <taxon>Pseudomonadati</taxon>
        <taxon>Bacteroidota</taxon>
        <taxon>Cytophagia</taxon>
        <taxon>Cytophagales</taxon>
        <taxon>Cytophagaceae</taxon>
        <taxon>Spirosoma</taxon>
    </lineage>
</organism>
<dbReference type="PANTHER" id="PTHR30146:SF109">
    <property type="entry name" value="HTH-TYPE TRANSCRIPTIONAL REGULATOR GALS"/>
    <property type="match status" value="1"/>
</dbReference>
<dbReference type="Gene3D" id="1.10.260.40">
    <property type="entry name" value="lambda repressor-like DNA-binding domains"/>
    <property type="match status" value="1"/>
</dbReference>
<protein>
    <submittedName>
        <fullName evidence="5">Transcriptional regulator, LacI family</fullName>
    </submittedName>
</protein>
<evidence type="ECO:0000256" key="1">
    <source>
        <dbReference type="ARBA" id="ARBA00023015"/>
    </source>
</evidence>
<dbReference type="SMART" id="SM00354">
    <property type="entry name" value="HTH_LACI"/>
    <property type="match status" value="1"/>
</dbReference>
<keyword evidence="3" id="KW-0804">Transcription</keyword>
<dbReference type="CDD" id="cd01392">
    <property type="entry name" value="HTH_LacI"/>
    <property type="match status" value="1"/>
</dbReference>
<dbReference type="InterPro" id="IPR028082">
    <property type="entry name" value="Peripla_BP_I"/>
</dbReference>
<evidence type="ECO:0000256" key="2">
    <source>
        <dbReference type="ARBA" id="ARBA00023125"/>
    </source>
</evidence>
<dbReference type="InterPro" id="IPR046335">
    <property type="entry name" value="LacI/GalR-like_sensor"/>
</dbReference>
<dbReference type="AlphaFoldDB" id="A0A1I1FCR8"/>
<dbReference type="Proteomes" id="UP000198598">
    <property type="component" value="Unassembled WGS sequence"/>
</dbReference>
<name>A0A1I1FCR8_9BACT</name>
<dbReference type="SUPFAM" id="SSF47413">
    <property type="entry name" value="lambda repressor-like DNA-binding domains"/>
    <property type="match status" value="1"/>
</dbReference>
<dbReference type="InterPro" id="IPR000843">
    <property type="entry name" value="HTH_LacI"/>
</dbReference>
<accession>A0A1I1FCR8</accession>
<feature type="domain" description="HTH lacI-type" evidence="4">
    <location>
        <begin position="4"/>
        <end position="58"/>
    </location>
</feature>
<dbReference type="GO" id="GO:0003700">
    <property type="term" value="F:DNA-binding transcription factor activity"/>
    <property type="evidence" value="ECO:0007669"/>
    <property type="project" value="TreeGrafter"/>
</dbReference>
<evidence type="ECO:0000256" key="3">
    <source>
        <dbReference type="ARBA" id="ARBA00023163"/>
    </source>
</evidence>
<gene>
    <name evidence="5" type="ORF">SAMN05216167_101202</name>
</gene>
<dbReference type="Gene3D" id="3.40.50.2300">
    <property type="match status" value="2"/>
</dbReference>
<reference evidence="5 6" key="1">
    <citation type="submission" date="2016-10" db="EMBL/GenBank/DDBJ databases">
        <authorList>
            <person name="de Groot N.N."/>
        </authorList>
    </citation>
    <scope>NUCLEOTIDE SEQUENCE [LARGE SCALE GENOMIC DNA]</scope>
    <source>
        <strain evidence="5 6">DSM 26130</strain>
    </source>
</reference>
<sequence>MDTITIKDIARALNLSTSTVSRALRDSYEINPETKRLVTEYAERFNYRPNSIALSLKENRSRVIGVIVPQIANNYFSQAINGIEAIAYSRGYYVIIFQSHESYEREIATVQQAVARKVDGLLISLSSSTSDVTHLRELQDRKLPIVLFDRVSKDLDTTFVTADNFGGAFAATEHLIQTGRRRIAHLTIPPYISITQERLAGYRAALEKYGIPYDEKLIQYTEFGQNDVEPFVDALLDQSPDAFFTASDRLAIGCLAALKKRAISIPETVSLIGFTNTPVADLLAPPMSTVEQPALEIGQMAAEQLINQIEGKQTGTQPGRITIPTRMIVRASSERTPAPHPLREQSSL</sequence>
<dbReference type="OrthoDB" id="833520at2"/>
<keyword evidence="2" id="KW-0238">DNA-binding</keyword>
<dbReference type="Pfam" id="PF00356">
    <property type="entry name" value="LacI"/>
    <property type="match status" value="1"/>
</dbReference>